<evidence type="ECO:0000256" key="3">
    <source>
        <dbReference type="ARBA" id="ARBA00022490"/>
    </source>
</evidence>
<dbReference type="FunFam" id="1.20.58.1250:FF:000003">
    <property type="entry name" value="Tubulin-folding cofactor C"/>
    <property type="match status" value="1"/>
</dbReference>
<dbReference type="InterPro" id="IPR006599">
    <property type="entry name" value="CARP_motif"/>
</dbReference>
<dbReference type="InterPro" id="IPR017901">
    <property type="entry name" value="C-CAP_CF_C-like"/>
</dbReference>
<feature type="domain" description="C-CAP/cofactor C-like" evidence="8">
    <location>
        <begin position="166"/>
        <end position="326"/>
    </location>
</feature>
<keyword evidence="4" id="KW-0007">Acetylation</keyword>
<accession>A0A834X7U5</accession>
<comment type="subcellular location">
    <subcellularLocation>
        <location evidence="1">Cytoplasm</location>
    </subcellularLocation>
</comment>
<feature type="region of interest" description="Disordered" evidence="7">
    <location>
        <begin position="30"/>
        <end position="60"/>
    </location>
</feature>
<dbReference type="InterPro" id="IPR012945">
    <property type="entry name" value="Tubulin-bd_cofactor_C_dom"/>
</dbReference>
<dbReference type="InterPro" id="IPR016098">
    <property type="entry name" value="CAP/MinC_C"/>
</dbReference>
<dbReference type="PROSITE" id="PS51329">
    <property type="entry name" value="C_CAP_COFACTOR_C"/>
    <property type="match status" value="1"/>
</dbReference>
<dbReference type="Pfam" id="PF07986">
    <property type="entry name" value="TBCC"/>
    <property type="match status" value="1"/>
</dbReference>
<keyword evidence="5" id="KW-0143">Chaperone</keyword>
<dbReference type="InterPro" id="IPR027684">
    <property type="entry name" value="TBCC"/>
</dbReference>
<dbReference type="PANTHER" id="PTHR15139">
    <property type="entry name" value="TUBULIN FOLDING COFACTOR C"/>
    <property type="match status" value="1"/>
</dbReference>
<dbReference type="InterPro" id="IPR031925">
    <property type="entry name" value="TBCC_N"/>
</dbReference>
<dbReference type="EMBL" id="JAAIUW010000003">
    <property type="protein sequence ID" value="KAF7839946.1"/>
    <property type="molecule type" value="Genomic_DNA"/>
</dbReference>
<organism evidence="9 10">
    <name type="scientific">Senna tora</name>
    <dbReference type="NCBI Taxonomy" id="362788"/>
    <lineage>
        <taxon>Eukaryota</taxon>
        <taxon>Viridiplantae</taxon>
        <taxon>Streptophyta</taxon>
        <taxon>Embryophyta</taxon>
        <taxon>Tracheophyta</taxon>
        <taxon>Spermatophyta</taxon>
        <taxon>Magnoliopsida</taxon>
        <taxon>eudicotyledons</taxon>
        <taxon>Gunneridae</taxon>
        <taxon>Pentapetalae</taxon>
        <taxon>rosids</taxon>
        <taxon>fabids</taxon>
        <taxon>Fabales</taxon>
        <taxon>Fabaceae</taxon>
        <taxon>Caesalpinioideae</taxon>
        <taxon>Cassia clade</taxon>
        <taxon>Senna</taxon>
    </lineage>
</organism>
<feature type="compositionally biased region" description="Polar residues" evidence="7">
    <location>
        <begin position="1"/>
        <end position="14"/>
    </location>
</feature>
<keyword evidence="3" id="KW-0963">Cytoplasm</keyword>
<dbReference type="AlphaFoldDB" id="A0A834X7U5"/>
<evidence type="ECO:0000256" key="6">
    <source>
        <dbReference type="ARBA" id="ARBA00026055"/>
    </source>
</evidence>
<dbReference type="OrthoDB" id="194775at2759"/>
<feature type="region of interest" description="Disordered" evidence="7">
    <location>
        <begin position="1"/>
        <end position="20"/>
    </location>
</feature>
<dbReference type="Proteomes" id="UP000634136">
    <property type="component" value="Unassembled WGS sequence"/>
</dbReference>
<evidence type="ECO:0000256" key="2">
    <source>
        <dbReference type="ARBA" id="ARBA00008848"/>
    </source>
</evidence>
<feature type="compositionally biased region" description="Low complexity" evidence="7">
    <location>
        <begin position="49"/>
        <end position="60"/>
    </location>
</feature>
<comment type="similarity">
    <text evidence="2">Belongs to the TBCC family.</text>
</comment>
<comment type="subunit">
    <text evidence="6">Supercomplex made of cofactors A to E. Cofactors A and D function by capturing and stabilizing tubulin in a quasi-native conformation. Cofactor E binds to the cofactor D-tubulin complex; interaction with cofactor C then causes the release of tubulin polypeptides that are committed to the native state.</text>
</comment>
<dbReference type="GO" id="GO:0007023">
    <property type="term" value="P:post-chaperonin tubulin folding pathway"/>
    <property type="evidence" value="ECO:0007669"/>
    <property type="project" value="InterPro"/>
</dbReference>
<sequence length="377" mass="43008">MEDENFTNVGQTETLDPDLQKKHLSMLERLSNRNQNRLDNSLTRRSESESSSSPSFESTSSFFSRFSDLKCSIESQLVDSRTVSLDPTQLKSYFEKISASISDLEKLVAENSYFLPSYDVRSSLKTVSDLKQSLENLNSELIPKKKFSFKNKANRKESVVAEVKEPPVSNCNNALPEKMRFMVPDSPGFRSKVGQVLVESFRGSEVGEFTISDLDSCEVRIIGRLRALFVHRLKNCRVYVGPVMGSVLIEEVEECIFVMASHQIRIHSAKRSDFYLRVRSRPIIEDTSSVRFASYCLTYEGIEEDLRDANLDDETGNWANVDDFKWLRAIQSPNWSILPENERVRIVDISTRESRNEKRNPPNKSFLQGLILCPLGA</sequence>
<name>A0A834X7U5_9FABA</name>
<dbReference type="Pfam" id="PF16752">
    <property type="entry name" value="TBCC_N"/>
    <property type="match status" value="1"/>
</dbReference>
<keyword evidence="10" id="KW-1185">Reference proteome</keyword>
<dbReference type="Gene3D" id="1.20.58.1250">
    <property type="entry name" value="Tubulin Binding Cofactor C, N-terminal domain"/>
    <property type="match status" value="1"/>
</dbReference>
<evidence type="ECO:0000259" key="8">
    <source>
        <dbReference type="PROSITE" id="PS51329"/>
    </source>
</evidence>
<dbReference type="FunFam" id="2.160.20.70:FF:000009">
    <property type="entry name" value="Tubulin-folding cofactor C"/>
    <property type="match status" value="1"/>
</dbReference>
<feature type="compositionally biased region" description="Polar residues" evidence="7">
    <location>
        <begin position="32"/>
        <end position="41"/>
    </location>
</feature>
<dbReference type="GO" id="GO:0005737">
    <property type="term" value="C:cytoplasm"/>
    <property type="evidence" value="ECO:0007669"/>
    <property type="project" value="UniProtKB-SubCell"/>
</dbReference>
<reference evidence="9" key="1">
    <citation type="submission" date="2020-09" db="EMBL/GenBank/DDBJ databases">
        <title>Genome-Enabled Discovery of Anthraquinone Biosynthesis in Senna tora.</title>
        <authorList>
            <person name="Kang S.-H."/>
            <person name="Pandey R.P."/>
            <person name="Lee C.-M."/>
            <person name="Sim J.-S."/>
            <person name="Jeong J.-T."/>
            <person name="Choi B.-S."/>
            <person name="Jung M."/>
            <person name="Ginzburg D."/>
            <person name="Zhao K."/>
            <person name="Won S.Y."/>
            <person name="Oh T.-J."/>
            <person name="Yu Y."/>
            <person name="Kim N.-H."/>
            <person name="Lee O.R."/>
            <person name="Lee T.-H."/>
            <person name="Bashyal P."/>
            <person name="Kim T.-S."/>
            <person name="Lee W.-H."/>
            <person name="Kawkins C."/>
            <person name="Kim C.-K."/>
            <person name="Kim J.S."/>
            <person name="Ahn B.O."/>
            <person name="Rhee S.Y."/>
            <person name="Sohng J.K."/>
        </authorList>
    </citation>
    <scope>NUCLEOTIDE SEQUENCE</scope>
    <source>
        <tissue evidence="9">Leaf</tissue>
    </source>
</reference>
<comment type="caution">
    <text evidence="9">The sequence shown here is derived from an EMBL/GenBank/DDBJ whole genome shotgun (WGS) entry which is preliminary data.</text>
</comment>
<evidence type="ECO:0000256" key="1">
    <source>
        <dbReference type="ARBA" id="ARBA00004496"/>
    </source>
</evidence>
<dbReference type="SMART" id="SM00673">
    <property type="entry name" value="CARP"/>
    <property type="match status" value="2"/>
</dbReference>
<evidence type="ECO:0000313" key="10">
    <source>
        <dbReference type="Proteomes" id="UP000634136"/>
    </source>
</evidence>
<dbReference type="GO" id="GO:0007021">
    <property type="term" value="P:tubulin complex assembly"/>
    <property type="evidence" value="ECO:0007669"/>
    <property type="project" value="TreeGrafter"/>
</dbReference>
<evidence type="ECO:0000256" key="4">
    <source>
        <dbReference type="ARBA" id="ARBA00022990"/>
    </source>
</evidence>
<evidence type="ECO:0000256" key="7">
    <source>
        <dbReference type="SAM" id="MobiDB-lite"/>
    </source>
</evidence>
<dbReference type="PANTHER" id="PTHR15139:SF0">
    <property type="entry name" value="TUBULIN-SPECIFIC CHAPERONE C"/>
    <property type="match status" value="1"/>
</dbReference>
<protein>
    <submittedName>
        <fullName evidence="9">Tubulin-folding cofactor C</fullName>
    </submittedName>
</protein>
<evidence type="ECO:0000313" key="9">
    <source>
        <dbReference type="EMBL" id="KAF7839946.1"/>
    </source>
</evidence>
<proteinExistence type="inferred from homology"/>
<dbReference type="GO" id="GO:0015631">
    <property type="term" value="F:tubulin binding"/>
    <property type="evidence" value="ECO:0007669"/>
    <property type="project" value="InterPro"/>
</dbReference>
<dbReference type="Gene3D" id="2.160.20.70">
    <property type="match status" value="1"/>
</dbReference>
<gene>
    <name evidence="9" type="ORF">G2W53_008428</name>
</gene>
<evidence type="ECO:0000256" key="5">
    <source>
        <dbReference type="ARBA" id="ARBA00023186"/>
    </source>
</evidence>
<dbReference type="InterPro" id="IPR038397">
    <property type="entry name" value="TBCC_N_sf"/>
</dbReference>